<keyword evidence="3" id="KW-0238">DNA-binding</keyword>
<evidence type="ECO:0000256" key="3">
    <source>
        <dbReference type="ARBA" id="ARBA00023125"/>
    </source>
</evidence>
<reference evidence="5" key="1">
    <citation type="submission" date="2023-02" db="EMBL/GenBank/DDBJ databases">
        <title>Draft Whole-Genome Sequences of competitive exclusion Lactobacillus salivarius strains for Poultry.</title>
        <authorList>
            <person name="Ma L.M."/>
            <person name="Lopez-Guerra N."/>
            <person name="Zhang G."/>
        </authorList>
    </citation>
    <scope>NUCLEOTIDE SEQUENCE</scope>
    <source>
        <strain evidence="5">Salm-9</strain>
    </source>
</reference>
<feature type="domain" description="Type I restriction modification DNA specificity" evidence="4">
    <location>
        <begin position="201"/>
        <end position="374"/>
    </location>
</feature>
<keyword evidence="5" id="KW-0255">Endonuclease</keyword>
<evidence type="ECO:0000259" key="4">
    <source>
        <dbReference type="Pfam" id="PF01420"/>
    </source>
</evidence>
<dbReference type="EMBL" id="JARKHV010000005">
    <property type="protein sequence ID" value="MDF4186639.1"/>
    <property type="molecule type" value="Genomic_DNA"/>
</dbReference>
<dbReference type="GO" id="GO:0004519">
    <property type="term" value="F:endonuclease activity"/>
    <property type="evidence" value="ECO:0007669"/>
    <property type="project" value="UniProtKB-KW"/>
</dbReference>
<gene>
    <name evidence="5" type="ORF">PV940_06240</name>
</gene>
<keyword evidence="2" id="KW-0680">Restriction system</keyword>
<comment type="similarity">
    <text evidence="1">Belongs to the type-I restriction system S methylase family.</text>
</comment>
<comment type="caution">
    <text evidence="5">The sequence shown here is derived from an EMBL/GenBank/DDBJ whole genome shotgun (WGS) entry which is preliminary data.</text>
</comment>
<evidence type="ECO:0000313" key="5">
    <source>
        <dbReference type="EMBL" id="MDF4186639.1"/>
    </source>
</evidence>
<proteinExistence type="inferred from homology"/>
<keyword evidence="5" id="KW-0378">Hydrolase</keyword>
<evidence type="ECO:0000256" key="1">
    <source>
        <dbReference type="ARBA" id="ARBA00010923"/>
    </source>
</evidence>
<dbReference type="GO" id="GO:0016787">
    <property type="term" value="F:hydrolase activity"/>
    <property type="evidence" value="ECO:0007669"/>
    <property type="project" value="UniProtKB-KW"/>
</dbReference>
<dbReference type="Pfam" id="PF01420">
    <property type="entry name" value="Methylase_S"/>
    <property type="match status" value="2"/>
</dbReference>
<accession>A0AAW6Q5G8</accession>
<dbReference type="AlphaFoldDB" id="A0AAW6Q5G8"/>
<dbReference type="Gene3D" id="3.90.220.20">
    <property type="entry name" value="DNA methylase specificity domains"/>
    <property type="match status" value="2"/>
</dbReference>
<dbReference type="RefSeq" id="WP_276470003.1">
    <property type="nucleotide sequence ID" value="NZ_JARKHV010000005.1"/>
</dbReference>
<dbReference type="InterPro" id="IPR000055">
    <property type="entry name" value="Restrct_endonuc_typeI_TRD"/>
</dbReference>
<dbReference type="InterPro" id="IPR052021">
    <property type="entry name" value="Type-I_RS_S_subunit"/>
</dbReference>
<name>A0AAW6Q5G8_9LACO</name>
<evidence type="ECO:0000313" key="6">
    <source>
        <dbReference type="Proteomes" id="UP001213566"/>
    </source>
</evidence>
<dbReference type="GO" id="GO:0009307">
    <property type="term" value="P:DNA restriction-modification system"/>
    <property type="evidence" value="ECO:0007669"/>
    <property type="project" value="UniProtKB-KW"/>
</dbReference>
<dbReference type="GO" id="GO:0003677">
    <property type="term" value="F:DNA binding"/>
    <property type="evidence" value="ECO:0007669"/>
    <property type="project" value="UniProtKB-KW"/>
</dbReference>
<keyword evidence="5" id="KW-0540">Nuclease</keyword>
<sequence length="386" mass="43831">MRYKSSSLKDLISFISKGIVPKYANSHDKNVIRVINQRCNRNGEITFKEARYSDLSKRKVTNEKLLKNKDILINSTGKGTAGRVAQISENQLTEPTTVDGHMIIIRPSEKIDPDYLGYALKAQQRVIESYAEGSTGQTEINKQRLLDETIIKYPSKEEQRKIANIFINLDMKIKNNQKINTNLLELTALLWKNKFSLYNETTTIESYGEIISGGTPSKKKIEYYIDGTISWITPKDLSNSDSLYINKGALNITDIGLNQSSAKLLKKGTILYSSRAPIGYIAIAARELSTNQGFKSIQPHKQKYTEFLYHLMKFITPNIINSASGSTFKEISIRGMKAIKVPKVSEKDIESYHFIVKPLFDKIRLLEQENIKLKKLKNALLVKLLN</sequence>
<feature type="domain" description="Type I restriction modification DNA specificity" evidence="4">
    <location>
        <begin position="3"/>
        <end position="183"/>
    </location>
</feature>
<dbReference type="Proteomes" id="UP001213566">
    <property type="component" value="Unassembled WGS sequence"/>
</dbReference>
<organism evidence="5 6">
    <name type="scientific">Ligilactobacillus salivarius</name>
    <dbReference type="NCBI Taxonomy" id="1624"/>
    <lineage>
        <taxon>Bacteria</taxon>
        <taxon>Bacillati</taxon>
        <taxon>Bacillota</taxon>
        <taxon>Bacilli</taxon>
        <taxon>Lactobacillales</taxon>
        <taxon>Lactobacillaceae</taxon>
        <taxon>Ligilactobacillus</taxon>
    </lineage>
</organism>
<evidence type="ECO:0000256" key="2">
    <source>
        <dbReference type="ARBA" id="ARBA00022747"/>
    </source>
</evidence>
<dbReference type="PANTHER" id="PTHR30408:SF12">
    <property type="entry name" value="TYPE I RESTRICTION ENZYME MJAVIII SPECIFICITY SUBUNIT"/>
    <property type="match status" value="1"/>
</dbReference>
<dbReference type="InterPro" id="IPR044946">
    <property type="entry name" value="Restrct_endonuc_typeI_TRD_sf"/>
</dbReference>
<dbReference type="PANTHER" id="PTHR30408">
    <property type="entry name" value="TYPE-1 RESTRICTION ENZYME ECOKI SPECIFICITY PROTEIN"/>
    <property type="match status" value="1"/>
</dbReference>
<protein>
    <submittedName>
        <fullName evidence="5">Restriction endonuclease subunit S</fullName>
        <ecNumber evidence="5">3.1.21.-</ecNumber>
    </submittedName>
</protein>
<dbReference type="SUPFAM" id="SSF116734">
    <property type="entry name" value="DNA methylase specificity domain"/>
    <property type="match status" value="2"/>
</dbReference>
<dbReference type="EC" id="3.1.21.-" evidence="5"/>